<dbReference type="EMBL" id="LPXN01000158">
    <property type="protein sequence ID" value="KZD01200.1"/>
    <property type="molecule type" value="Genomic_DNA"/>
</dbReference>
<keyword evidence="4 7" id="KW-0694">RNA-binding</keyword>
<comment type="similarity">
    <text evidence="1 7 8">Belongs to the universal ribosomal protein uS7 family.</text>
</comment>
<keyword evidence="6 7" id="KW-0687">Ribonucleoprotein</keyword>
<gene>
    <name evidence="7" type="primary">rpsG</name>
    <name evidence="10" type="ORF">AUP43_13970</name>
</gene>
<keyword evidence="11" id="KW-1185">Reference proteome</keyword>
<keyword evidence="2 7" id="KW-0820">tRNA-binding</keyword>
<dbReference type="GO" id="GO:0003735">
    <property type="term" value="F:structural constituent of ribosome"/>
    <property type="evidence" value="ECO:0007669"/>
    <property type="project" value="InterPro"/>
</dbReference>
<evidence type="ECO:0000256" key="3">
    <source>
        <dbReference type="ARBA" id="ARBA00022730"/>
    </source>
</evidence>
<evidence type="ECO:0000256" key="7">
    <source>
        <dbReference type="HAMAP-Rule" id="MF_00480"/>
    </source>
</evidence>
<organism evidence="10 11">
    <name type="scientific">Oceanibaculum pacificum</name>
    <dbReference type="NCBI Taxonomy" id="580166"/>
    <lineage>
        <taxon>Bacteria</taxon>
        <taxon>Pseudomonadati</taxon>
        <taxon>Pseudomonadota</taxon>
        <taxon>Alphaproteobacteria</taxon>
        <taxon>Rhodospirillales</taxon>
        <taxon>Oceanibaculaceae</taxon>
        <taxon>Oceanibaculum</taxon>
    </lineage>
</organism>
<dbReference type="GO" id="GO:0000049">
    <property type="term" value="F:tRNA binding"/>
    <property type="evidence" value="ECO:0007669"/>
    <property type="project" value="UniProtKB-UniRule"/>
</dbReference>
<dbReference type="STRING" id="580166.AUP43_13970"/>
<dbReference type="InterPro" id="IPR023798">
    <property type="entry name" value="Ribosomal_uS7_dom"/>
</dbReference>
<keyword evidence="3 7" id="KW-0699">rRNA-binding</keyword>
<evidence type="ECO:0000256" key="5">
    <source>
        <dbReference type="ARBA" id="ARBA00022980"/>
    </source>
</evidence>
<dbReference type="Proteomes" id="UP000076400">
    <property type="component" value="Unassembled WGS sequence"/>
</dbReference>
<dbReference type="HAMAP" id="MF_00480_B">
    <property type="entry name" value="Ribosomal_uS7_B"/>
    <property type="match status" value="1"/>
</dbReference>
<dbReference type="GO" id="GO:0015935">
    <property type="term" value="C:small ribosomal subunit"/>
    <property type="evidence" value="ECO:0007669"/>
    <property type="project" value="InterPro"/>
</dbReference>
<evidence type="ECO:0000256" key="1">
    <source>
        <dbReference type="ARBA" id="ARBA00007151"/>
    </source>
</evidence>
<proteinExistence type="inferred from homology"/>
<comment type="function">
    <text evidence="7">One of the primary rRNA binding proteins, it binds directly to 16S rRNA where it nucleates assembly of the head domain of the 30S subunit. Is located at the subunit interface close to the decoding center, probably blocks exit of the E-site tRNA.</text>
</comment>
<dbReference type="NCBIfam" id="TIGR01029">
    <property type="entry name" value="rpsG_bact"/>
    <property type="match status" value="1"/>
</dbReference>
<evidence type="ECO:0000259" key="9">
    <source>
        <dbReference type="Pfam" id="PF00177"/>
    </source>
</evidence>
<dbReference type="InterPro" id="IPR020606">
    <property type="entry name" value="Ribosomal_uS7_CS"/>
</dbReference>
<evidence type="ECO:0000313" key="10">
    <source>
        <dbReference type="EMBL" id="KZD01200.1"/>
    </source>
</evidence>
<reference evidence="10 11" key="1">
    <citation type="submission" date="2015-12" db="EMBL/GenBank/DDBJ databases">
        <title>Genome sequence of Oceanibaculum pacificum MCCC 1A02656.</title>
        <authorList>
            <person name="Lu L."/>
            <person name="Lai Q."/>
            <person name="Shao Z."/>
            <person name="Qian P."/>
        </authorList>
    </citation>
    <scope>NUCLEOTIDE SEQUENCE [LARGE SCALE GENOMIC DNA]</scope>
    <source>
        <strain evidence="10 11">MCCC 1A02656</strain>
    </source>
</reference>
<name>A0A154VIS4_9PROT</name>
<evidence type="ECO:0000256" key="2">
    <source>
        <dbReference type="ARBA" id="ARBA00022555"/>
    </source>
</evidence>
<feature type="domain" description="Small ribosomal subunit protein uS7" evidence="9">
    <location>
        <begin position="2"/>
        <end position="149"/>
    </location>
</feature>
<dbReference type="InterPro" id="IPR000235">
    <property type="entry name" value="Ribosomal_uS7"/>
</dbReference>
<dbReference type="PIRSF" id="PIRSF002122">
    <property type="entry name" value="RPS7p_RPS7a_RPS5e_RPS7o"/>
    <property type="match status" value="1"/>
</dbReference>
<dbReference type="Gene3D" id="1.10.455.10">
    <property type="entry name" value="Ribosomal protein S7 domain"/>
    <property type="match status" value="1"/>
</dbReference>
<evidence type="ECO:0000256" key="6">
    <source>
        <dbReference type="ARBA" id="ARBA00023274"/>
    </source>
</evidence>
<protein>
    <recommendedName>
        <fullName evidence="7">Small ribosomal subunit protein uS7</fullName>
    </recommendedName>
</protein>
<dbReference type="GO" id="GO:0019843">
    <property type="term" value="F:rRNA binding"/>
    <property type="evidence" value="ECO:0007669"/>
    <property type="project" value="UniProtKB-UniRule"/>
</dbReference>
<dbReference type="FunFam" id="1.10.455.10:FF:000001">
    <property type="entry name" value="30S ribosomal protein S7"/>
    <property type="match status" value="1"/>
</dbReference>
<evidence type="ECO:0000256" key="8">
    <source>
        <dbReference type="RuleBase" id="RU003619"/>
    </source>
</evidence>
<dbReference type="RefSeq" id="WP_067559751.1">
    <property type="nucleotide sequence ID" value="NZ_LPXN01000158.1"/>
</dbReference>
<dbReference type="CDD" id="cd14869">
    <property type="entry name" value="uS7_Bacteria"/>
    <property type="match status" value="1"/>
</dbReference>
<comment type="subunit">
    <text evidence="7">Part of the 30S ribosomal subunit. Contacts proteins S9 and S11.</text>
</comment>
<dbReference type="AlphaFoldDB" id="A0A154VIS4"/>
<evidence type="ECO:0000256" key="4">
    <source>
        <dbReference type="ARBA" id="ARBA00022884"/>
    </source>
</evidence>
<comment type="caution">
    <text evidence="10">The sequence shown here is derived from an EMBL/GenBank/DDBJ whole genome shotgun (WGS) entry which is preliminary data.</text>
</comment>
<dbReference type="PANTHER" id="PTHR11205">
    <property type="entry name" value="RIBOSOMAL PROTEIN S7"/>
    <property type="match status" value="1"/>
</dbReference>
<dbReference type="InterPro" id="IPR036823">
    <property type="entry name" value="Ribosomal_uS7_dom_sf"/>
</dbReference>
<dbReference type="GO" id="GO:0006412">
    <property type="term" value="P:translation"/>
    <property type="evidence" value="ECO:0007669"/>
    <property type="project" value="UniProtKB-UniRule"/>
</dbReference>
<keyword evidence="5 7" id="KW-0689">Ribosomal protein</keyword>
<dbReference type="PROSITE" id="PS00052">
    <property type="entry name" value="RIBOSOMAL_S7"/>
    <property type="match status" value="1"/>
</dbReference>
<dbReference type="OrthoDB" id="9807653at2"/>
<sequence length="156" mass="17861">MSRRHSAEKREVLPDARYGDQVVTKFMNSLMFDGKKSAAEKIVYGAFGRIEGKMSQDPIKVFHDALENVKPALEVRSRRVGGATYQVPVEVRYERAQALAIRWLIDSSRKRSETTMTDRLSAELMDAANNRGGAVKKREDTHRMAEANRAFSHYRW</sequence>
<accession>A0A154VIS4</accession>
<dbReference type="SUPFAM" id="SSF47973">
    <property type="entry name" value="Ribosomal protein S7"/>
    <property type="match status" value="1"/>
</dbReference>
<dbReference type="InterPro" id="IPR005717">
    <property type="entry name" value="Ribosomal_uS7_bac/org-type"/>
</dbReference>
<dbReference type="Pfam" id="PF00177">
    <property type="entry name" value="Ribosomal_S7"/>
    <property type="match status" value="1"/>
</dbReference>
<evidence type="ECO:0000313" key="11">
    <source>
        <dbReference type="Proteomes" id="UP000076400"/>
    </source>
</evidence>